<dbReference type="PANTHER" id="PTHR12558:SF36">
    <property type="entry name" value="ANAPHASE-PROMOTING COMPLEX SUBUNIT 7"/>
    <property type="match status" value="1"/>
</dbReference>
<dbReference type="Gene3D" id="1.25.40.10">
    <property type="entry name" value="Tetratricopeptide repeat domain"/>
    <property type="match status" value="1"/>
</dbReference>
<dbReference type="EMBL" id="JATAAI010000011">
    <property type="protein sequence ID" value="KAK1742442.1"/>
    <property type="molecule type" value="Genomic_DNA"/>
</dbReference>
<protein>
    <submittedName>
        <fullName evidence="4">Anaphase-promoting complex subunit 7</fullName>
    </submittedName>
</protein>
<dbReference type="GO" id="GO:0016567">
    <property type="term" value="P:protein ubiquitination"/>
    <property type="evidence" value="ECO:0007669"/>
    <property type="project" value="TreeGrafter"/>
</dbReference>
<accession>A0AAD8YAC9</accession>
<dbReference type="Proteomes" id="UP001224775">
    <property type="component" value="Unassembled WGS sequence"/>
</dbReference>
<sequence>MSSYKAHPNTVNNSIIPSNMIAQYEGNSNDRPPKTPLQQQAIELFHAHQFLSCEKLSLLELSQMKLNLRQPLPKTTPRKNYLGINTNAIEDTIAMATTYELLGDCANRAERFLCAVEYYRQAVTLVHDYHYTRSPRRTTRSSDDGVTSSWEATLRVKECQALSQTGSIIEAASILERNRASDAIVQYRFALAKNPYAIEAVEQLAVLGCADTAILELVDEAVKNFAQERISSVKKSKKGNDIMQTGNDDEDKNQDDAEENNELLIPHIFNKNWDKYWDQSKVTNVSVPLIQLGRGNGQVCSLAVPTAYESKECFLLQQGGFLQYQYSCHGGRENSNNSMDKNNMGTCGVELELGNFRPEPWVCLSLYHLAREDHEKSIAFADHAVVSFFRANDLQRDIPSYEGLVESYLAANKFKEAICTAKEAISQAPRDARATTLVGLALAQAPPNQQGAGEGKDRAKRALKKAMDIDPGAPRPLFALVDIYASEGNFETCVKLLQDGMDGAWDIIQAKLAEIYTLDEKYDSALECYHTAISMNPHNGLAVQGLDPDDDEMQEEASEEYGGGEDYY</sequence>
<keyword evidence="1 2" id="KW-0802">TPR repeat</keyword>
<evidence type="ECO:0000256" key="2">
    <source>
        <dbReference type="PROSITE-ProRule" id="PRU00339"/>
    </source>
</evidence>
<dbReference type="Pfam" id="PF13181">
    <property type="entry name" value="TPR_8"/>
    <property type="match status" value="1"/>
</dbReference>
<dbReference type="InterPro" id="IPR019734">
    <property type="entry name" value="TPR_rpt"/>
</dbReference>
<evidence type="ECO:0000313" key="4">
    <source>
        <dbReference type="EMBL" id="KAK1742442.1"/>
    </source>
</evidence>
<feature type="compositionally biased region" description="Acidic residues" evidence="3">
    <location>
        <begin position="247"/>
        <end position="256"/>
    </location>
</feature>
<dbReference type="GO" id="GO:0051301">
    <property type="term" value="P:cell division"/>
    <property type="evidence" value="ECO:0007669"/>
    <property type="project" value="TreeGrafter"/>
</dbReference>
<dbReference type="AlphaFoldDB" id="A0AAD8YAC9"/>
<dbReference type="SUPFAM" id="SSF48452">
    <property type="entry name" value="TPR-like"/>
    <property type="match status" value="1"/>
</dbReference>
<proteinExistence type="predicted"/>
<evidence type="ECO:0000256" key="1">
    <source>
        <dbReference type="ARBA" id="ARBA00022803"/>
    </source>
</evidence>
<organism evidence="4 5">
    <name type="scientific">Skeletonema marinoi</name>
    <dbReference type="NCBI Taxonomy" id="267567"/>
    <lineage>
        <taxon>Eukaryota</taxon>
        <taxon>Sar</taxon>
        <taxon>Stramenopiles</taxon>
        <taxon>Ochrophyta</taxon>
        <taxon>Bacillariophyta</taxon>
        <taxon>Coscinodiscophyceae</taxon>
        <taxon>Thalassiosirophycidae</taxon>
        <taxon>Thalassiosirales</taxon>
        <taxon>Skeletonemataceae</taxon>
        <taxon>Skeletonema</taxon>
        <taxon>Skeletonema marinoi-dohrnii complex</taxon>
    </lineage>
</organism>
<dbReference type="InterPro" id="IPR011990">
    <property type="entry name" value="TPR-like_helical_dom_sf"/>
</dbReference>
<name>A0AAD8YAC9_9STRA</name>
<dbReference type="GO" id="GO:0045842">
    <property type="term" value="P:positive regulation of mitotic metaphase/anaphase transition"/>
    <property type="evidence" value="ECO:0007669"/>
    <property type="project" value="TreeGrafter"/>
</dbReference>
<feature type="repeat" description="TPR" evidence="2">
    <location>
        <begin position="506"/>
        <end position="539"/>
    </location>
</feature>
<dbReference type="GO" id="GO:0005680">
    <property type="term" value="C:anaphase-promoting complex"/>
    <property type="evidence" value="ECO:0007669"/>
    <property type="project" value="TreeGrafter"/>
</dbReference>
<dbReference type="SMART" id="SM00028">
    <property type="entry name" value="TPR"/>
    <property type="match status" value="3"/>
</dbReference>
<dbReference type="PANTHER" id="PTHR12558">
    <property type="entry name" value="CELL DIVISION CYCLE 16,23,27"/>
    <property type="match status" value="1"/>
</dbReference>
<feature type="region of interest" description="Disordered" evidence="3">
    <location>
        <begin position="542"/>
        <end position="568"/>
    </location>
</feature>
<comment type="caution">
    <text evidence="4">The sequence shown here is derived from an EMBL/GenBank/DDBJ whole genome shotgun (WGS) entry which is preliminary data.</text>
</comment>
<feature type="region of interest" description="Disordered" evidence="3">
    <location>
        <begin position="236"/>
        <end position="256"/>
    </location>
</feature>
<gene>
    <name evidence="4" type="ORF">QTG54_007007</name>
</gene>
<evidence type="ECO:0000256" key="3">
    <source>
        <dbReference type="SAM" id="MobiDB-lite"/>
    </source>
</evidence>
<keyword evidence="5" id="KW-1185">Reference proteome</keyword>
<dbReference type="PROSITE" id="PS50005">
    <property type="entry name" value="TPR"/>
    <property type="match status" value="1"/>
</dbReference>
<feature type="compositionally biased region" description="Acidic residues" evidence="3">
    <location>
        <begin position="547"/>
        <end position="568"/>
    </location>
</feature>
<evidence type="ECO:0000313" key="5">
    <source>
        <dbReference type="Proteomes" id="UP001224775"/>
    </source>
</evidence>
<reference evidence="4" key="1">
    <citation type="submission" date="2023-06" db="EMBL/GenBank/DDBJ databases">
        <title>Survivors Of The Sea: Transcriptome response of Skeletonema marinoi to long-term dormancy.</title>
        <authorList>
            <person name="Pinder M.I.M."/>
            <person name="Kourtchenko O."/>
            <person name="Robertson E.K."/>
            <person name="Larsson T."/>
            <person name="Maumus F."/>
            <person name="Osuna-Cruz C.M."/>
            <person name="Vancaester E."/>
            <person name="Stenow R."/>
            <person name="Vandepoele K."/>
            <person name="Ploug H."/>
            <person name="Bruchert V."/>
            <person name="Godhe A."/>
            <person name="Topel M."/>
        </authorList>
    </citation>
    <scope>NUCLEOTIDE SEQUENCE</scope>
    <source>
        <strain evidence="4">R05AC</strain>
    </source>
</reference>